<protein>
    <recommendedName>
        <fullName evidence="6">Large ribosomal subunit protein bL21</fullName>
    </recommendedName>
</protein>
<dbReference type="Proteomes" id="UP000027395">
    <property type="component" value="Chromosome"/>
</dbReference>
<evidence type="ECO:0000256" key="7">
    <source>
        <dbReference type="RuleBase" id="RU000562"/>
    </source>
</evidence>
<dbReference type="GO" id="GO:1990904">
    <property type="term" value="C:ribonucleoprotein complex"/>
    <property type="evidence" value="ECO:0007669"/>
    <property type="project" value="UniProtKB-KW"/>
</dbReference>
<comment type="subunit">
    <text evidence="6">Part of the 50S ribosomal subunit. Contacts protein L20.</text>
</comment>
<dbReference type="GO" id="GO:0019843">
    <property type="term" value="F:rRNA binding"/>
    <property type="evidence" value="ECO:0007669"/>
    <property type="project" value="UniProtKB-UniRule"/>
</dbReference>
<keyword evidence="2 6" id="KW-0699">rRNA-binding</keyword>
<dbReference type="PROSITE" id="PS01169">
    <property type="entry name" value="RIBOSOMAL_L21"/>
    <property type="match status" value="1"/>
</dbReference>
<evidence type="ECO:0000256" key="5">
    <source>
        <dbReference type="ARBA" id="ARBA00023274"/>
    </source>
</evidence>
<comment type="similarity">
    <text evidence="1 6 7">Belongs to the bacterial ribosomal protein bL21 family.</text>
</comment>
<dbReference type="EMBL" id="CM002803">
    <property type="protein sequence ID" value="KEI66779.1"/>
    <property type="molecule type" value="Genomic_DNA"/>
</dbReference>
<evidence type="ECO:0000313" key="8">
    <source>
        <dbReference type="EMBL" id="KEI66779.1"/>
    </source>
</evidence>
<dbReference type="PANTHER" id="PTHR21349:SF0">
    <property type="entry name" value="LARGE RIBOSOMAL SUBUNIT PROTEIN BL21M"/>
    <property type="match status" value="1"/>
</dbReference>
<dbReference type="GO" id="GO:0006412">
    <property type="term" value="P:translation"/>
    <property type="evidence" value="ECO:0007669"/>
    <property type="project" value="UniProtKB-UniRule"/>
</dbReference>
<dbReference type="Pfam" id="PF00829">
    <property type="entry name" value="Ribosomal_L21p"/>
    <property type="match status" value="1"/>
</dbReference>
<evidence type="ECO:0000256" key="2">
    <source>
        <dbReference type="ARBA" id="ARBA00022730"/>
    </source>
</evidence>
<dbReference type="NCBIfam" id="TIGR00061">
    <property type="entry name" value="L21"/>
    <property type="match status" value="1"/>
</dbReference>
<gene>
    <name evidence="6 8" type="primary">rplU</name>
    <name evidence="6" type="synonym">rpl21</name>
    <name evidence="8" type="ORF">A19Y_1785</name>
</gene>
<dbReference type="PANTHER" id="PTHR21349">
    <property type="entry name" value="50S RIBOSOMAL PROTEIN L21"/>
    <property type="match status" value="1"/>
</dbReference>
<dbReference type="InterPro" id="IPR036164">
    <property type="entry name" value="bL21-like_sf"/>
</dbReference>
<keyword evidence="4 6" id="KW-0689">Ribosomal protein</keyword>
<name>A0A073CEQ3_PLAA1</name>
<dbReference type="HOGENOM" id="CLU_061463_1_2_3"/>
<dbReference type="RefSeq" id="WP_026785599.1">
    <property type="nucleotide sequence ID" value="NZ_CM002803.1"/>
</dbReference>
<evidence type="ECO:0000313" key="9">
    <source>
        <dbReference type="Proteomes" id="UP000027395"/>
    </source>
</evidence>
<sequence>MTYAIIETGGKQIKVEPGRFYDIELLPVDENESVIIDKVLLVNHDGEVQIGQPLVNGATVEGTVLRHLRGRKIIVYKMRPKKKTRKKQGHRQEITRLMIESISLNGSVVAKREEEPAEPATTEA</sequence>
<dbReference type="eggNOG" id="COG0261">
    <property type="taxonomic scope" value="Bacteria"/>
</dbReference>
<dbReference type="GeneID" id="77289704"/>
<dbReference type="InterPro" id="IPR028909">
    <property type="entry name" value="bL21-like"/>
</dbReference>
<dbReference type="HAMAP" id="MF_01363">
    <property type="entry name" value="Ribosomal_bL21"/>
    <property type="match status" value="1"/>
</dbReference>
<keyword evidence="5 6" id="KW-0687">Ribonucleoprotein</keyword>
<evidence type="ECO:0000256" key="6">
    <source>
        <dbReference type="HAMAP-Rule" id="MF_01363"/>
    </source>
</evidence>
<keyword evidence="3 6" id="KW-0694">RNA-binding</keyword>
<dbReference type="GO" id="GO:0003735">
    <property type="term" value="F:structural constituent of ribosome"/>
    <property type="evidence" value="ECO:0007669"/>
    <property type="project" value="InterPro"/>
</dbReference>
<comment type="function">
    <text evidence="6 7">This protein binds to 23S rRNA in the presence of protein L20.</text>
</comment>
<organism evidence="8 9">
    <name type="scientific">Planktothrix agardhii (strain NIVA-CYA 126/8)</name>
    <dbReference type="NCBI Taxonomy" id="388467"/>
    <lineage>
        <taxon>Bacteria</taxon>
        <taxon>Bacillati</taxon>
        <taxon>Cyanobacteriota</taxon>
        <taxon>Cyanophyceae</taxon>
        <taxon>Oscillatoriophycideae</taxon>
        <taxon>Oscillatoriales</taxon>
        <taxon>Microcoleaceae</taxon>
        <taxon>Planktothrix</taxon>
    </lineage>
</organism>
<dbReference type="SUPFAM" id="SSF141091">
    <property type="entry name" value="L21p-like"/>
    <property type="match status" value="1"/>
</dbReference>
<dbReference type="GO" id="GO:0005737">
    <property type="term" value="C:cytoplasm"/>
    <property type="evidence" value="ECO:0007669"/>
    <property type="project" value="UniProtKB-ARBA"/>
</dbReference>
<evidence type="ECO:0000256" key="3">
    <source>
        <dbReference type="ARBA" id="ARBA00022884"/>
    </source>
</evidence>
<accession>A0A073CEQ3</accession>
<dbReference type="STRING" id="388467.A19Y_1785"/>
<dbReference type="AlphaFoldDB" id="A0A073CEQ3"/>
<keyword evidence="9" id="KW-1185">Reference proteome</keyword>
<dbReference type="InterPro" id="IPR001787">
    <property type="entry name" value="Ribosomal_bL21"/>
</dbReference>
<evidence type="ECO:0000256" key="4">
    <source>
        <dbReference type="ARBA" id="ARBA00022980"/>
    </source>
</evidence>
<dbReference type="PATRIC" id="fig|388467.6.peg.1726"/>
<proteinExistence type="inferred from homology"/>
<dbReference type="GO" id="GO:0005840">
    <property type="term" value="C:ribosome"/>
    <property type="evidence" value="ECO:0007669"/>
    <property type="project" value="UniProtKB-KW"/>
</dbReference>
<evidence type="ECO:0000256" key="1">
    <source>
        <dbReference type="ARBA" id="ARBA00008563"/>
    </source>
</evidence>
<reference evidence="8 9" key="1">
    <citation type="journal article" date="2014" name="Appl. Environ. Microbiol.">
        <title>Elucidation of insertion elements encoded on plasmids and in vitro construction of shuttle vectors from the toxic cyanobacterium Planktothrix.</title>
        <authorList>
            <person name="Christiansen G."/>
            <person name="Goesmann A."/>
            <person name="Kurmayer R."/>
        </authorList>
    </citation>
    <scope>NUCLEOTIDE SEQUENCE [LARGE SCALE GENOMIC DNA]</scope>
    <source>
        <strain evidence="8 9">NIVA-CYA 126/8</strain>
    </source>
</reference>
<dbReference type="InterPro" id="IPR018258">
    <property type="entry name" value="Ribosomal_bL21_CS"/>
</dbReference>